<evidence type="ECO:0000313" key="7">
    <source>
        <dbReference type="EMBL" id="RXN39040.1"/>
    </source>
</evidence>
<protein>
    <submittedName>
        <fullName evidence="7">GTPase IMAP family member 8-like protein</fullName>
    </submittedName>
</protein>
<proteinExistence type="inferred from homology"/>
<dbReference type="AlphaFoldDB" id="A0A498P305"/>
<name>A0A498P305_LABRO</name>
<feature type="region of interest" description="Disordered" evidence="4">
    <location>
        <begin position="360"/>
        <end position="383"/>
    </location>
</feature>
<dbReference type="FunFam" id="3.40.50.300:FF:000366">
    <property type="entry name" value="GTPase, IMAP family member 2"/>
    <property type="match status" value="1"/>
</dbReference>
<dbReference type="SUPFAM" id="SSF52540">
    <property type="entry name" value="P-loop containing nucleoside triphosphate hydrolases"/>
    <property type="match status" value="1"/>
</dbReference>
<dbReference type="GO" id="GO:0005525">
    <property type="term" value="F:GTP binding"/>
    <property type="evidence" value="ECO:0007669"/>
    <property type="project" value="UniProtKB-KW"/>
</dbReference>
<keyword evidence="8" id="KW-1185">Reference proteome</keyword>
<dbReference type="STRING" id="84645.A0A498P305"/>
<feature type="compositionally biased region" description="Basic and acidic residues" evidence="4">
    <location>
        <begin position="288"/>
        <end position="297"/>
    </location>
</feature>
<comment type="caution">
    <text evidence="7">The sequence shown here is derived from an EMBL/GenBank/DDBJ whole genome shotgun (WGS) entry which is preliminary data.</text>
</comment>
<dbReference type="CDD" id="cd01852">
    <property type="entry name" value="AIG1"/>
    <property type="match status" value="1"/>
</dbReference>
<evidence type="ECO:0000313" key="8">
    <source>
        <dbReference type="Proteomes" id="UP000290572"/>
    </source>
</evidence>
<keyword evidence="5" id="KW-0812">Transmembrane</keyword>
<evidence type="ECO:0000256" key="4">
    <source>
        <dbReference type="SAM" id="MobiDB-lite"/>
    </source>
</evidence>
<dbReference type="InterPro" id="IPR045058">
    <property type="entry name" value="GIMA/IAN/Toc"/>
</dbReference>
<feature type="domain" description="AIG1-type G" evidence="6">
    <location>
        <begin position="66"/>
        <end position="266"/>
    </location>
</feature>
<evidence type="ECO:0000256" key="2">
    <source>
        <dbReference type="ARBA" id="ARBA00022741"/>
    </source>
</evidence>
<accession>A0A498P305</accession>
<dbReference type="EMBL" id="QBIY01003616">
    <property type="protein sequence ID" value="RXN39040.1"/>
    <property type="molecule type" value="Genomic_DNA"/>
</dbReference>
<reference evidence="7 8" key="1">
    <citation type="submission" date="2018-03" db="EMBL/GenBank/DDBJ databases">
        <title>Draft genome sequence of Rohu Carp (Labeo rohita).</title>
        <authorList>
            <person name="Das P."/>
            <person name="Kushwaha B."/>
            <person name="Joshi C.G."/>
            <person name="Kumar D."/>
            <person name="Nagpure N.S."/>
            <person name="Sahoo L."/>
            <person name="Das S.P."/>
            <person name="Bit A."/>
            <person name="Patnaik S."/>
            <person name="Meher P.K."/>
            <person name="Jayasankar P."/>
            <person name="Koringa P.G."/>
            <person name="Patel N.V."/>
            <person name="Hinsu A.T."/>
            <person name="Kumar R."/>
            <person name="Pandey M."/>
            <person name="Agarwal S."/>
            <person name="Srivastava S."/>
            <person name="Singh M."/>
            <person name="Iquebal M.A."/>
            <person name="Jaiswal S."/>
            <person name="Angadi U.B."/>
            <person name="Kumar N."/>
            <person name="Raza M."/>
            <person name="Shah T.M."/>
            <person name="Rai A."/>
            <person name="Jena J.K."/>
        </authorList>
    </citation>
    <scope>NUCLEOTIDE SEQUENCE [LARGE SCALE GENOMIC DNA]</scope>
    <source>
        <strain evidence="7">DASCIFA01</strain>
        <tissue evidence="7">Testis</tissue>
    </source>
</reference>
<evidence type="ECO:0000259" key="6">
    <source>
        <dbReference type="PROSITE" id="PS51720"/>
    </source>
</evidence>
<gene>
    <name evidence="7" type="ORF">ROHU_000572</name>
</gene>
<dbReference type="Proteomes" id="UP000290572">
    <property type="component" value="Unassembled WGS sequence"/>
</dbReference>
<feature type="region of interest" description="Disordered" evidence="4">
    <location>
        <begin position="265"/>
        <end position="298"/>
    </location>
</feature>
<organism evidence="7 8">
    <name type="scientific">Labeo rohita</name>
    <name type="common">Indian major carp</name>
    <name type="synonym">Cyprinus rohita</name>
    <dbReference type="NCBI Taxonomy" id="84645"/>
    <lineage>
        <taxon>Eukaryota</taxon>
        <taxon>Metazoa</taxon>
        <taxon>Chordata</taxon>
        <taxon>Craniata</taxon>
        <taxon>Vertebrata</taxon>
        <taxon>Euteleostomi</taxon>
        <taxon>Actinopterygii</taxon>
        <taxon>Neopterygii</taxon>
        <taxon>Teleostei</taxon>
        <taxon>Ostariophysi</taxon>
        <taxon>Cypriniformes</taxon>
        <taxon>Cyprinidae</taxon>
        <taxon>Labeoninae</taxon>
        <taxon>Labeonini</taxon>
        <taxon>Labeo</taxon>
    </lineage>
</organism>
<evidence type="ECO:0000256" key="3">
    <source>
        <dbReference type="ARBA" id="ARBA00023134"/>
    </source>
</evidence>
<sequence>MRREMRMNLNLTYKKMLKKRKKLQETQMSRLRQTQRQKGKNRKDAALCGPGVTLPVIIKDIPADTLSSRRMVLLGKTGVGKSAAGNTILGQKMFESASGVYIVTRECSVKNSTVSCRSVSVVDTPGFFDTKMNTEDLVKEIIRSVDLSSPGPHAFLIVFPLIVKFTEHELQITQIIEMLFGQEVFKYSIILFTYGDHIEEKSVKEIIEENYDLRSLVDQCAGRFHVFNNEDQNNREQVNDLLWKIDTMIEQNGGGHYSNQMLEHVQRTGREEEEKIQEEEEAQQRSVTSKEKSESDKKKKKTFSKFWNYIAVGAAVGAAVLTAPVAAAAAVVTGVVGAAAVGGAVAGAVGAVGGAAVGAVAAGTQKRQRGKDDQKQQAENKEN</sequence>
<keyword evidence="3" id="KW-0342">GTP-binding</keyword>
<dbReference type="InterPro" id="IPR006703">
    <property type="entry name" value="G_AIG1"/>
</dbReference>
<feature type="compositionally biased region" description="Basic and acidic residues" evidence="4">
    <location>
        <begin position="370"/>
        <end position="383"/>
    </location>
</feature>
<comment type="similarity">
    <text evidence="1">Belongs to the TRAFAC class TrmE-Era-EngA-EngB-Septin-like GTPase superfamily. AIG1/Toc34/Toc159-like paraseptin GTPase family. IAN subfamily.</text>
</comment>
<keyword evidence="5" id="KW-1133">Transmembrane helix</keyword>
<dbReference type="Gene3D" id="3.40.50.300">
    <property type="entry name" value="P-loop containing nucleotide triphosphate hydrolases"/>
    <property type="match status" value="1"/>
</dbReference>
<dbReference type="PANTHER" id="PTHR10903:SF186">
    <property type="entry name" value="GTPASE IMAP FAMILY MEMBER 4-LIKE-RELATED"/>
    <property type="match status" value="1"/>
</dbReference>
<evidence type="ECO:0000256" key="1">
    <source>
        <dbReference type="ARBA" id="ARBA00008535"/>
    </source>
</evidence>
<evidence type="ECO:0000256" key="5">
    <source>
        <dbReference type="SAM" id="Phobius"/>
    </source>
</evidence>
<dbReference type="InterPro" id="IPR027417">
    <property type="entry name" value="P-loop_NTPase"/>
</dbReference>
<dbReference type="Pfam" id="PF04548">
    <property type="entry name" value="AIG1"/>
    <property type="match status" value="1"/>
</dbReference>
<keyword evidence="5" id="KW-0472">Membrane</keyword>
<dbReference type="PANTHER" id="PTHR10903">
    <property type="entry name" value="GTPASE, IMAP FAMILY MEMBER-RELATED"/>
    <property type="match status" value="1"/>
</dbReference>
<feature type="region of interest" description="Disordered" evidence="4">
    <location>
        <begin position="22"/>
        <end position="45"/>
    </location>
</feature>
<feature type="transmembrane region" description="Helical" evidence="5">
    <location>
        <begin position="306"/>
        <end position="332"/>
    </location>
</feature>
<feature type="transmembrane region" description="Helical" evidence="5">
    <location>
        <begin position="338"/>
        <end position="362"/>
    </location>
</feature>
<keyword evidence="2" id="KW-0547">Nucleotide-binding</keyword>
<dbReference type="PROSITE" id="PS51720">
    <property type="entry name" value="G_AIG1"/>
    <property type="match status" value="1"/>
</dbReference>